<dbReference type="Proteomes" id="UP000243793">
    <property type="component" value="Chromosome"/>
</dbReference>
<keyword evidence="3" id="KW-0520">NAD</keyword>
<dbReference type="PROSITE" id="PS00671">
    <property type="entry name" value="D_2_HYDROXYACID_DH_3"/>
    <property type="match status" value="1"/>
</dbReference>
<feature type="domain" description="D-isomer specific 2-hydroxyacid dehydrogenase NAD-binding" evidence="6">
    <location>
        <begin position="116"/>
        <end position="295"/>
    </location>
</feature>
<evidence type="ECO:0000256" key="2">
    <source>
        <dbReference type="ARBA" id="ARBA00023002"/>
    </source>
</evidence>
<dbReference type="InterPro" id="IPR050418">
    <property type="entry name" value="D-iso_2-hydroxyacid_DH_PdxB"/>
</dbReference>
<dbReference type="Pfam" id="PF02826">
    <property type="entry name" value="2-Hacid_dh_C"/>
    <property type="match status" value="1"/>
</dbReference>
<dbReference type="EMBL" id="CP021376">
    <property type="protein sequence ID" value="ART79932.1"/>
    <property type="molecule type" value="Genomic_DNA"/>
</dbReference>
<keyword evidence="2 4" id="KW-0560">Oxidoreductase</keyword>
<feature type="domain" description="D-isomer specific 2-hydroxyacid dehydrogenase catalytic" evidence="5">
    <location>
        <begin position="36"/>
        <end position="325"/>
    </location>
</feature>
<evidence type="ECO:0000313" key="8">
    <source>
        <dbReference type="Proteomes" id="UP000243793"/>
    </source>
</evidence>
<proteinExistence type="inferred from homology"/>
<dbReference type="InterPro" id="IPR006139">
    <property type="entry name" value="D-isomer_2_OHA_DH_cat_dom"/>
</dbReference>
<dbReference type="Gene3D" id="3.40.50.720">
    <property type="entry name" value="NAD(P)-binding Rossmann-like Domain"/>
    <property type="match status" value="2"/>
</dbReference>
<dbReference type="CDD" id="cd12162">
    <property type="entry name" value="2-Hacid_dh_4"/>
    <property type="match status" value="1"/>
</dbReference>
<evidence type="ECO:0000256" key="1">
    <source>
        <dbReference type="ARBA" id="ARBA00005854"/>
    </source>
</evidence>
<dbReference type="AlphaFoldDB" id="A0A1Y0CX98"/>
<evidence type="ECO:0000256" key="3">
    <source>
        <dbReference type="ARBA" id="ARBA00023027"/>
    </source>
</evidence>
<evidence type="ECO:0000313" key="7">
    <source>
        <dbReference type="EMBL" id="ART79932.1"/>
    </source>
</evidence>
<dbReference type="PANTHER" id="PTHR43761:SF1">
    <property type="entry name" value="D-ISOMER SPECIFIC 2-HYDROXYACID DEHYDROGENASE CATALYTIC DOMAIN-CONTAINING PROTEIN-RELATED"/>
    <property type="match status" value="1"/>
</dbReference>
<dbReference type="SUPFAM" id="SSF52283">
    <property type="entry name" value="Formate/glycerate dehydrogenase catalytic domain-like"/>
    <property type="match status" value="1"/>
</dbReference>
<evidence type="ECO:0000259" key="6">
    <source>
        <dbReference type="Pfam" id="PF02826"/>
    </source>
</evidence>
<comment type="similarity">
    <text evidence="1 4">Belongs to the D-isomer specific 2-hydroxyacid dehydrogenase family.</text>
</comment>
<organism evidence="7 8">
    <name type="scientific">Oceanisphaera avium</name>
    <dbReference type="NCBI Taxonomy" id="1903694"/>
    <lineage>
        <taxon>Bacteria</taxon>
        <taxon>Pseudomonadati</taxon>
        <taxon>Pseudomonadota</taxon>
        <taxon>Gammaproteobacteria</taxon>
        <taxon>Aeromonadales</taxon>
        <taxon>Aeromonadaceae</taxon>
        <taxon>Oceanisphaera</taxon>
    </lineage>
</organism>
<keyword evidence="8" id="KW-1185">Reference proteome</keyword>
<dbReference type="Pfam" id="PF00389">
    <property type="entry name" value="2-Hacid_dh"/>
    <property type="match status" value="1"/>
</dbReference>
<protein>
    <submittedName>
        <fullName evidence="7">Glycerate dehydrogenase</fullName>
    </submittedName>
</protein>
<dbReference type="InterPro" id="IPR029753">
    <property type="entry name" value="D-isomer_DH_CS"/>
</dbReference>
<dbReference type="InterPro" id="IPR006140">
    <property type="entry name" value="D-isomer_DH_NAD-bd"/>
</dbReference>
<evidence type="ECO:0000259" key="5">
    <source>
        <dbReference type="Pfam" id="PF00389"/>
    </source>
</evidence>
<name>A0A1Y0CX98_9GAMM</name>
<dbReference type="InterPro" id="IPR036291">
    <property type="entry name" value="NAD(P)-bd_dom_sf"/>
</dbReference>
<sequence length="326" mass="35895">MRLFIYRSNTVNLVFLDQDTLPAQAQLRRPNFAHHWQSYNDTLANQVVERLSHADIVLINKVSLTSDMLAQLPKLKLVALAATGCDNVDLEACKRAGIAVCNVRDYSKSSVPEHALSLMMALSRNLHAYRSSIVEGRWQESGQFCYFDYPVRDLQGQTLGLIGYGTIAKDLEQRACALGMKVIIAARKGQTTPKGRVSFEQLLGEADIISLHCPLNEDTRHLIGEAEFKQMKNDALLVNVGRGGLVDETALLLALKNKQIGGAGFDVVTAEPPAVENPLMQALAYPNFILTPHIAWASQASMQRLADQLIDNIEAFVAGNAQNRVV</sequence>
<accession>A0A1Y0CX98</accession>
<dbReference type="SUPFAM" id="SSF51735">
    <property type="entry name" value="NAD(P)-binding Rossmann-fold domains"/>
    <property type="match status" value="1"/>
</dbReference>
<gene>
    <name evidence="7" type="ORF">CBP12_07045</name>
</gene>
<dbReference type="GO" id="GO:0051287">
    <property type="term" value="F:NAD binding"/>
    <property type="evidence" value="ECO:0007669"/>
    <property type="project" value="InterPro"/>
</dbReference>
<evidence type="ECO:0000256" key="4">
    <source>
        <dbReference type="RuleBase" id="RU003719"/>
    </source>
</evidence>
<dbReference type="RefSeq" id="WP_198341765.1">
    <property type="nucleotide sequence ID" value="NZ_CP021376.1"/>
</dbReference>
<dbReference type="PANTHER" id="PTHR43761">
    <property type="entry name" value="D-ISOMER SPECIFIC 2-HYDROXYACID DEHYDROGENASE FAMILY PROTEIN (AFU_ORTHOLOGUE AFUA_1G13630)"/>
    <property type="match status" value="1"/>
</dbReference>
<dbReference type="PROSITE" id="PS00670">
    <property type="entry name" value="D_2_HYDROXYACID_DH_2"/>
    <property type="match status" value="1"/>
</dbReference>
<dbReference type="KEGG" id="ocm:CBP12_07045"/>
<reference evidence="8" key="1">
    <citation type="submission" date="2017-05" db="EMBL/GenBank/DDBJ databases">
        <authorList>
            <person name="Sung H."/>
        </authorList>
    </citation>
    <scope>NUCLEOTIDE SEQUENCE [LARGE SCALE GENOMIC DNA]</scope>
    <source>
        <strain evidence="8">AMac2203</strain>
    </source>
</reference>
<dbReference type="GO" id="GO:0016616">
    <property type="term" value="F:oxidoreductase activity, acting on the CH-OH group of donors, NAD or NADP as acceptor"/>
    <property type="evidence" value="ECO:0007669"/>
    <property type="project" value="InterPro"/>
</dbReference>